<feature type="compositionally biased region" description="Basic residues" evidence="1">
    <location>
        <begin position="321"/>
        <end position="333"/>
    </location>
</feature>
<dbReference type="Proteomes" id="UP000700596">
    <property type="component" value="Unassembled WGS sequence"/>
</dbReference>
<gene>
    <name evidence="2" type="ORF">B0J11DRAFT_582319</name>
</gene>
<proteinExistence type="predicted"/>
<reference evidence="2" key="1">
    <citation type="journal article" date="2021" name="Nat. Commun.">
        <title>Genetic determinants of endophytism in the Arabidopsis root mycobiome.</title>
        <authorList>
            <person name="Mesny F."/>
            <person name="Miyauchi S."/>
            <person name="Thiergart T."/>
            <person name="Pickel B."/>
            <person name="Atanasova L."/>
            <person name="Karlsson M."/>
            <person name="Huettel B."/>
            <person name="Barry K.W."/>
            <person name="Haridas S."/>
            <person name="Chen C."/>
            <person name="Bauer D."/>
            <person name="Andreopoulos W."/>
            <person name="Pangilinan J."/>
            <person name="LaButti K."/>
            <person name="Riley R."/>
            <person name="Lipzen A."/>
            <person name="Clum A."/>
            <person name="Drula E."/>
            <person name="Henrissat B."/>
            <person name="Kohler A."/>
            <person name="Grigoriev I.V."/>
            <person name="Martin F.M."/>
            <person name="Hacquard S."/>
        </authorList>
    </citation>
    <scope>NUCLEOTIDE SEQUENCE</scope>
    <source>
        <strain evidence="2">MPI-CAGE-CH-0243</strain>
    </source>
</reference>
<feature type="region of interest" description="Disordered" evidence="1">
    <location>
        <begin position="314"/>
        <end position="333"/>
    </location>
</feature>
<organism evidence="2 3">
    <name type="scientific">Dendryphion nanum</name>
    <dbReference type="NCBI Taxonomy" id="256645"/>
    <lineage>
        <taxon>Eukaryota</taxon>
        <taxon>Fungi</taxon>
        <taxon>Dikarya</taxon>
        <taxon>Ascomycota</taxon>
        <taxon>Pezizomycotina</taxon>
        <taxon>Dothideomycetes</taxon>
        <taxon>Pleosporomycetidae</taxon>
        <taxon>Pleosporales</taxon>
        <taxon>Torulaceae</taxon>
        <taxon>Dendryphion</taxon>
    </lineage>
</organism>
<keyword evidence="3" id="KW-1185">Reference proteome</keyword>
<dbReference type="AlphaFoldDB" id="A0A9P9DJM2"/>
<protein>
    <submittedName>
        <fullName evidence="2">Uncharacterized protein</fullName>
    </submittedName>
</protein>
<sequence length="333" mass="36311">MSAEWHIAQPFCLALGPQHNSPEPIWYCGAKVVNGEEKIMYSQQHFESNYPELSRWGRTIPSGARNCRVTFGSAPFSFFACAPGHGSVWAAVSSELTDKVQKAFETPSCVALGVGEAWYVAWPHGSSAWNFHGAYGELNQILNDAAPRLVTHLAISPYNSQHYFVVFNDNTVRYNFAGVPEWQAPVNEVMQMWHADLMQRQSMQPQFLAVQPPPPPPQQYNNYTHVPPPAGAPVYVAAHYANAHSPPPGMPPYNVYGNGMGNGIGIGNGSAPNAFVAELPAEIPTNFVAPPISQPVAVPVAPINYPAQLAPTLSAAAKPPEKKRKSFFSKFKS</sequence>
<evidence type="ECO:0000313" key="3">
    <source>
        <dbReference type="Proteomes" id="UP000700596"/>
    </source>
</evidence>
<name>A0A9P9DJM2_9PLEO</name>
<evidence type="ECO:0000256" key="1">
    <source>
        <dbReference type="SAM" id="MobiDB-lite"/>
    </source>
</evidence>
<dbReference type="OrthoDB" id="4764735at2759"/>
<evidence type="ECO:0000313" key="2">
    <source>
        <dbReference type="EMBL" id="KAH7119816.1"/>
    </source>
</evidence>
<accession>A0A9P9DJM2</accession>
<dbReference type="EMBL" id="JAGMWT010000011">
    <property type="protein sequence ID" value="KAH7119816.1"/>
    <property type="molecule type" value="Genomic_DNA"/>
</dbReference>
<comment type="caution">
    <text evidence="2">The sequence shown here is derived from an EMBL/GenBank/DDBJ whole genome shotgun (WGS) entry which is preliminary data.</text>
</comment>